<dbReference type="EMBL" id="JBIAWJ010000027">
    <property type="protein sequence ID" value="MFF4526609.1"/>
    <property type="molecule type" value="Genomic_DNA"/>
</dbReference>
<dbReference type="Gene3D" id="3.30.830.10">
    <property type="entry name" value="Metalloenzyme, LuxS/M16 peptidase-like"/>
    <property type="match status" value="2"/>
</dbReference>
<evidence type="ECO:0000259" key="1">
    <source>
        <dbReference type="Pfam" id="PF00675"/>
    </source>
</evidence>
<organism evidence="3 4">
    <name type="scientific">Streptomyces bluensis</name>
    <dbReference type="NCBI Taxonomy" id="33897"/>
    <lineage>
        <taxon>Bacteria</taxon>
        <taxon>Bacillati</taxon>
        <taxon>Actinomycetota</taxon>
        <taxon>Actinomycetes</taxon>
        <taxon>Kitasatosporales</taxon>
        <taxon>Streptomycetaceae</taxon>
        <taxon>Streptomyces</taxon>
    </lineage>
</organism>
<proteinExistence type="predicted"/>
<accession>A0ABW6UVR7</accession>
<keyword evidence="4" id="KW-1185">Reference proteome</keyword>
<reference evidence="3 4" key="1">
    <citation type="submission" date="2024-10" db="EMBL/GenBank/DDBJ databases">
        <title>The Natural Products Discovery Center: Release of the First 8490 Sequenced Strains for Exploring Actinobacteria Biosynthetic Diversity.</title>
        <authorList>
            <person name="Kalkreuter E."/>
            <person name="Kautsar S.A."/>
            <person name="Yang D."/>
            <person name="Bader C.D."/>
            <person name="Teijaro C.N."/>
            <person name="Fluegel L."/>
            <person name="Davis C.M."/>
            <person name="Simpson J.R."/>
            <person name="Lauterbach L."/>
            <person name="Steele A.D."/>
            <person name="Gui C."/>
            <person name="Meng S."/>
            <person name="Li G."/>
            <person name="Viehrig K."/>
            <person name="Ye F."/>
            <person name="Su P."/>
            <person name="Kiefer A.F."/>
            <person name="Nichols A."/>
            <person name="Cepeda A.J."/>
            <person name="Yan W."/>
            <person name="Fan B."/>
            <person name="Jiang Y."/>
            <person name="Adhikari A."/>
            <person name="Zheng C.-J."/>
            <person name="Schuster L."/>
            <person name="Cowan T.M."/>
            <person name="Smanski M.J."/>
            <person name="Chevrette M.G."/>
            <person name="De Carvalho L.P.S."/>
            <person name="Shen B."/>
        </authorList>
    </citation>
    <scope>NUCLEOTIDE SEQUENCE [LARGE SCALE GENOMIC DNA]</scope>
    <source>
        <strain evidence="3 4">NPDC001390</strain>
    </source>
</reference>
<feature type="domain" description="Peptidase M16 C-terminal" evidence="2">
    <location>
        <begin position="188"/>
        <end position="363"/>
    </location>
</feature>
<dbReference type="PANTHER" id="PTHR11851">
    <property type="entry name" value="METALLOPROTEASE"/>
    <property type="match status" value="1"/>
</dbReference>
<evidence type="ECO:0000259" key="2">
    <source>
        <dbReference type="Pfam" id="PF05193"/>
    </source>
</evidence>
<dbReference type="InterPro" id="IPR050361">
    <property type="entry name" value="MPP/UQCRC_Complex"/>
</dbReference>
<dbReference type="InterPro" id="IPR011249">
    <property type="entry name" value="Metalloenz_LuxS/M16"/>
</dbReference>
<dbReference type="Pfam" id="PF05193">
    <property type="entry name" value="Peptidase_M16_C"/>
    <property type="match status" value="1"/>
</dbReference>
<name>A0ABW6UVR7_9ACTN</name>
<dbReference type="InterPro" id="IPR011765">
    <property type="entry name" value="Pept_M16_N"/>
</dbReference>
<dbReference type="RefSeq" id="WP_387892109.1">
    <property type="nucleotide sequence ID" value="NZ_JBIAWJ010000027.1"/>
</dbReference>
<dbReference type="InterPro" id="IPR007863">
    <property type="entry name" value="Peptidase_M16_C"/>
</dbReference>
<dbReference type="Pfam" id="PF00675">
    <property type="entry name" value="Peptidase_M16"/>
    <property type="match status" value="1"/>
</dbReference>
<dbReference type="SUPFAM" id="SSF63411">
    <property type="entry name" value="LuxS/MPP-like metallohydrolase"/>
    <property type="match status" value="2"/>
</dbReference>
<comment type="caution">
    <text evidence="3">The sequence shown here is derived from an EMBL/GenBank/DDBJ whole genome shotgun (WGS) entry which is preliminary data.</text>
</comment>
<gene>
    <name evidence="3" type="ORF">ACFY1D_35045</name>
</gene>
<dbReference type="PANTHER" id="PTHR11851:SF224">
    <property type="entry name" value="PROCESSING PROTEASE"/>
    <property type="match status" value="1"/>
</dbReference>
<feature type="domain" description="Peptidase M16 N-terminal" evidence="1">
    <location>
        <begin position="44"/>
        <end position="152"/>
    </location>
</feature>
<evidence type="ECO:0000313" key="4">
    <source>
        <dbReference type="Proteomes" id="UP001602058"/>
    </source>
</evidence>
<protein>
    <submittedName>
        <fullName evidence="3">M16 family metallopeptidase</fullName>
    </submittedName>
</protein>
<dbReference type="Proteomes" id="UP001602058">
    <property type="component" value="Unassembled WGS sequence"/>
</dbReference>
<sequence length="452" mass="47742">MTLSARLPRPVSGPAAAWKFPATHRSTLRSGLRVVRYDLPGQLLAAAALVLDVPPEIEPEDREGIATIMSRVLDEGTARRDGSAFAAETDRLGASYSASVNTAGIQLNLEAPARFFGPALSLLAEAATEPTFPAAEVERHVQQRLGELEQERAIASSLAGKERLAACFERDSRYARPVGGRAETVRRIERDAVELFYLRWVAPERATLVLAGDFQGIDVESAVESAFDAWSTKASAAPVPDQHPRAATASLVIADRPGAVQSQLAFGLKAPDRRTPYWADLLVAARALGGGVSSRLSASLREDKGYTYGIHAGFTPFRRDGLFTVDTAVQTDATAAAAAEVLAVTEKFHVDGPTPAECAEAIDYMTGVHPLRHETARAIAASAAMQAAFHLGDGYLDDLQDALRAVTPASAAAAFRDHVDPAELTLVVAGDAAVIGSALSSAAGREAKVISA</sequence>
<evidence type="ECO:0000313" key="3">
    <source>
        <dbReference type="EMBL" id="MFF4526609.1"/>
    </source>
</evidence>